<comment type="caution">
    <text evidence="11">The sequence shown here is derived from an EMBL/GenBank/DDBJ whole genome shotgun (WGS) entry which is preliminary data.</text>
</comment>
<dbReference type="InterPro" id="IPR011324">
    <property type="entry name" value="Cytotoxic_necrot_fac-like_cat"/>
</dbReference>
<keyword evidence="3" id="KW-0808">Transferase</keyword>
<dbReference type="EMBL" id="SMAK01000001">
    <property type="protein sequence ID" value="TCT13622.1"/>
    <property type="molecule type" value="Genomic_DNA"/>
</dbReference>
<comment type="catalytic activity">
    <reaction evidence="9">
        <text>S-methyl-5'-thioadenosine + phosphate = 5-(methylsulfanyl)-alpha-D-ribose 1-phosphate + adenine</text>
        <dbReference type="Rhea" id="RHEA:11852"/>
        <dbReference type="ChEBI" id="CHEBI:16708"/>
        <dbReference type="ChEBI" id="CHEBI:17509"/>
        <dbReference type="ChEBI" id="CHEBI:43474"/>
        <dbReference type="ChEBI" id="CHEBI:58533"/>
        <dbReference type="EC" id="2.4.2.28"/>
    </reaction>
    <physiologicalReaction direction="left-to-right" evidence="9">
        <dbReference type="Rhea" id="RHEA:11853"/>
    </physiologicalReaction>
</comment>
<evidence type="ECO:0000256" key="5">
    <source>
        <dbReference type="ARBA" id="ARBA00022801"/>
    </source>
</evidence>
<evidence type="ECO:0000256" key="3">
    <source>
        <dbReference type="ARBA" id="ARBA00022679"/>
    </source>
</evidence>
<dbReference type="GO" id="GO:0017061">
    <property type="term" value="F:S-methyl-5-thioadenosine phosphorylase activity"/>
    <property type="evidence" value="ECO:0007669"/>
    <property type="project" value="UniProtKB-EC"/>
</dbReference>
<keyword evidence="5" id="KW-0378">Hydrolase</keyword>
<dbReference type="Proteomes" id="UP000295678">
    <property type="component" value="Unassembled WGS sequence"/>
</dbReference>
<evidence type="ECO:0000256" key="8">
    <source>
        <dbReference type="ARBA" id="ARBA00048968"/>
    </source>
</evidence>
<evidence type="ECO:0000256" key="10">
    <source>
        <dbReference type="RuleBase" id="RU361274"/>
    </source>
</evidence>
<evidence type="ECO:0000256" key="7">
    <source>
        <dbReference type="ARBA" id="ARBA00047989"/>
    </source>
</evidence>
<evidence type="ECO:0000256" key="4">
    <source>
        <dbReference type="ARBA" id="ARBA00022723"/>
    </source>
</evidence>
<evidence type="ECO:0000256" key="2">
    <source>
        <dbReference type="ARBA" id="ARBA00007353"/>
    </source>
</evidence>
<reference evidence="11 12" key="1">
    <citation type="submission" date="2019-03" db="EMBL/GenBank/DDBJ databases">
        <title>Genomic Encyclopedia of Type Strains, Phase IV (KMG-IV): sequencing the most valuable type-strain genomes for metagenomic binning, comparative biology and taxonomic classification.</title>
        <authorList>
            <person name="Goeker M."/>
        </authorList>
    </citation>
    <scope>NUCLEOTIDE SEQUENCE [LARGE SCALE GENOMIC DNA]</scope>
    <source>
        <strain evidence="11 12">DSM 19345</strain>
    </source>
</reference>
<dbReference type="GO" id="GO:0005507">
    <property type="term" value="F:copper ion binding"/>
    <property type="evidence" value="ECO:0007669"/>
    <property type="project" value="TreeGrafter"/>
</dbReference>
<keyword evidence="6" id="KW-0862">Zinc</keyword>
<dbReference type="AlphaFoldDB" id="A0A4R3MJ12"/>
<name>A0A4R3MJ12_9HYPH</name>
<dbReference type="InterPro" id="IPR003730">
    <property type="entry name" value="Cu_polyphenol_OxRdtase"/>
</dbReference>
<comment type="catalytic activity">
    <reaction evidence="1">
        <text>inosine + phosphate = alpha-D-ribose 1-phosphate + hypoxanthine</text>
        <dbReference type="Rhea" id="RHEA:27646"/>
        <dbReference type="ChEBI" id="CHEBI:17368"/>
        <dbReference type="ChEBI" id="CHEBI:17596"/>
        <dbReference type="ChEBI" id="CHEBI:43474"/>
        <dbReference type="ChEBI" id="CHEBI:57720"/>
        <dbReference type="EC" id="2.4.2.1"/>
    </reaction>
    <physiologicalReaction direction="left-to-right" evidence="1">
        <dbReference type="Rhea" id="RHEA:27647"/>
    </physiologicalReaction>
</comment>
<evidence type="ECO:0000256" key="6">
    <source>
        <dbReference type="ARBA" id="ARBA00022833"/>
    </source>
</evidence>
<protein>
    <recommendedName>
        <fullName evidence="10">Purine nucleoside phosphorylase</fullName>
    </recommendedName>
</protein>
<evidence type="ECO:0000256" key="1">
    <source>
        <dbReference type="ARBA" id="ARBA00000553"/>
    </source>
</evidence>
<dbReference type="Gene3D" id="3.60.140.10">
    <property type="entry name" value="CNF1/YfiH-like putative cysteine hydrolases"/>
    <property type="match status" value="1"/>
</dbReference>
<keyword evidence="4" id="KW-0479">Metal-binding</keyword>
<proteinExistence type="inferred from homology"/>
<dbReference type="PANTHER" id="PTHR30616:SF2">
    <property type="entry name" value="PURINE NUCLEOSIDE PHOSPHORYLASE LACC1"/>
    <property type="match status" value="1"/>
</dbReference>
<dbReference type="CDD" id="cd16833">
    <property type="entry name" value="YfiH"/>
    <property type="match status" value="1"/>
</dbReference>
<dbReference type="PANTHER" id="PTHR30616">
    <property type="entry name" value="UNCHARACTERIZED PROTEIN YFIH"/>
    <property type="match status" value="1"/>
</dbReference>
<dbReference type="GO" id="GO:0016787">
    <property type="term" value="F:hydrolase activity"/>
    <property type="evidence" value="ECO:0007669"/>
    <property type="project" value="UniProtKB-KW"/>
</dbReference>
<evidence type="ECO:0000313" key="12">
    <source>
        <dbReference type="Proteomes" id="UP000295678"/>
    </source>
</evidence>
<dbReference type="NCBIfam" id="TIGR00726">
    <property type="entry name" value="peptidoglycan editing factor PgeF"/>
    <property type="match status" value="1"/>
</dbReference>
<sequence>MIIPCTRASASRPIKIEATALSRPGLRHGFFTRRGGVSDGLYASLNIGLGSQDDPARVAENRGRVADAMEVARDCLVTPWQYHSAVALTVERPLPPDERPKADAVVTRQPGIALGVSTADCAPVLLADPDAAVIGAVHAGWRGALAGIVEATVAAMLDLGAVRERIIAVIGPTICQRNYEVGEDFRRTFLDADPDNDRYFARPDPSARPHFDLPGYVGGRLARAGIGEVADLRLCTYGHEEDFFSFRRATHRAEPDYGRLISSIAIMDR</sequence>
<gene>
    <name evidence="11" type="ORF">EDC22_101492</name>
</gene>
<evidence type="ECO:0000313" key="11">
    <source>
        <dbReference type="EMBL" id="TCT13622.1"/>
    </source>
</evidence>
<dbReference type="SUPFAM" id="SSF64438">
    <property type="entry name" value="CNF1/YfiH-like putative cysteine hydrolases"/>
    <property type="match status" value="1"/>
</dbReference>
<keyword evidence="12" id="KW-1185">Reference proteome</keyword>
<dbReference type="Pfam" id="PF02578">
    <property type="entry name" value="Cu-oxidase_4"/>
    <property type="match status" value="1"/>
</dbReference>
<comment type="similarity">
    <text evidence="2 10">Belongs to the purine nucleoside phosphorylase YfiH/LACC1 family.</text>
</comment>
<organism evidence="11 12">
    <name type="scientific">Tepidamorphus gemmatus</name>
    <dbReference type="NCBI Taxonomy" id="747076"/>
    <lineage>
        <taxon>Bacteria</taxon>
        <taxon>Pseudomonadati</taxon>
        <taxon>Pseudomonadota</taxon>
        <taxon>Alphaproteobacteria</taxon>
        <taxon>Hyphomicrobiales</taxon>
        <taxon>Tepidamorphaceae</taxon>
        <taxon>Tepidamorphus</taxon>
    </lineage>
</organism>
<accession>A0A4R3MJ12</accession>
<comment type="catalytic activity">
    <reaction evidence="7">
        <text>adenosine + H2O + H(+) = inosine + NH4(+)</text>
        <dbReference type="Rhea" id="RHEA:24408"/>
        <dbReference type="ChEBI" id="CHEBI:15377"/>
        <dbReference type="ChEBI" id="CHEBI:15378"/>
        <dbReference type="ChEBI" id="CHEBI:16335"/>
        <dbReference type="ChEBI" id="CHEBI:17596"/>
        <dbReference type="ChEBI" id="CHEBI:28938"/>
        <dbReference type="EC" id="3.5.4.4"/>
    </reaction>
    <physiologicalReaction direction="left-to-right" evidence="7">
        <dbReference type="Rhea" id="RHEA:24409"/>
    </physiologicalReaction>
</comment>
<dbReference type="RefSeq" id="WP_132804987.1">
    <property type="nucleotide sequence ID" value="NZ_SMAK01000001.1"/>
</dbReference>
<dbReference type="OrthoDB" id="4279at2"/>
<dbReference type="InterPro" id="IPR038371">
    <property type="entry name" value="Cu_polyphenol_OxRdtase_sf"/>
</dbReference>
<evidence type="ECO:0000256" key="9">
    <source>
        <dbReference type="ARBA" id="ARBA00049893"/>
    </source>
</evidence>
<comment type="catalytic activity">
    <reaction evidence="8">
        <text>adenosine + phosphate = alpha-D-ribose 1-phosphate + adenine</text>
        <dbReference type="Rhea" id="RHEA:27642"/>
        <dbReference type="ChEBI" id="CHEBI:16335"/>
        <dbReference type="ChEBI" id="CHEBI:16708"/>
        <dbReference type="ChEBI" id="CHEBI:43474"/>
        <dbReference type="ChEBI" id="CHEBI:57720"/>
        <dbReference type="EC" id="2.4.2.1"/>
    </reaction>
    <physiologicalReaction direction="left-to-right" evidence="8">
        <dbReference type="Rhea" id="RHEA:27643"/>
    </physiologicalReaction>
</comment>